<comment type="caution">
    <text evidence="2">The sequence shown here is derived from an EMBL/GenBank/DDBJ whole genome shotgun (WGS) entry which is preliminary data.</text>
</comment>
<reference evidence="2" key="1">
    <citation type="journal article" date="2015" name="Nature">
        <title>Complex archaea that bridge the gap between prokaryotes and eukaryotes.</title>
        <authorList>
            <person name="Spang A."/>
            <person name="Saw J.H."/>
            <person name="Jorgensen S.L."/>
            <person name="Zaremba-Niedzwiedzka K."/>
            <person name="Martijn J."/>
            <person name="Lind A.E."/>
            <person name="van Eijk R."/>
            <person name="Schleper C."/>
            <person name="Guy L."/>
            <person name="Ettema T.J."/>
        </authorList>
    </citation>
    <scope>NUCLEOTIDE SEQUENCE</scope>
</reference>
<accession>A0A0F9BES6</accession>
<organism evidence="2">
    <name type="scientific">marine sediment metagenome</name>
    <dbReference type="NCBI Taxonomy" id="412755"/>
    <lineage>
        <taxon>unclassified sequences</taxon>
        <taxon>metagenomes</taxon>
        <taxon>ecological metagenomes</taxon>
    </lineage>
</organism>
<dbReference type="Pfam" id="PF18894">
    <property type="entry name" value="PhageMetallopep"/>
    <property type="match status" value="1"/>
</dbReference>
<gene>
    <name evidence="2" type="ORF">LCGC14_2735920</name>
</gene>
<protein>
    <recommendedName>
        <fullName evidence="1">Putative phage metallopeptidase domain-containing protein</fullName>
    </recommendedName>
</protein>
<evidence type="ECO:0000259" key="1">
    <source>
        <dbReference type="Pfam" id="PF18894"/>
    </source>
</evidence>
<feature type="domain" description="Putative phage metallopeptidase" evidence="1">
    <location>
        <begin position="37"/>
        <end position="183"/>
    </location>
</feature>
<evidence type="ECO:0000313" key="2">
    <source>
        <dbReference type="EMBL" id="KKK89159.1"/>
    </source>
</evidence>
<proteinExistence type="predicted"/>
<sequence>MGTVQYLLARPRPPDDILTVSALLEPDRFVPAPALLEWIRTAYLDDEGSLFTEEHSHLAAAKIGCLWTTAENMRRGQRIVGFAELGNTIGGRQGKWQKGRAEQQVREWFGYEPDFLITFDALHADQTDDASFCALVDHELFHCAQAKDKFDQPRFNKATGEPIWGIRGHDLEEFVAVVRRFGVQAAAPAATDLVIAAAKKPEIAAAKLARACGTCIAKAA</sequence>
<dbReference type="AlphaFoldDB" id="A0A0F9BES6"/>
<name>A0A0F9BES6_9ZZZZ</name>
<dbReference type="InterPro" id="IPR043998">
    <property type="entry name" value="Put_Metallopep"/>
</dbReference>
<dbReference type="EMBL" id="LAZR01049643">
    <property type="protein sequence ID" value="KKK89159.1"/>
    <property type="molecule type" value="Genomic_DNA"/>
</dbReference>